<keyword evidence="1" id="KW-0175">Coiled coil</keyword>
<evidence type="ECO:0000313" key="4">
    <source>
        <dbReference type="Proteomes" id="UP000054107"/>
    </source>
</evidence>
<dbReference type="AlphaFoldDB" id="A0A0B7NFN7"/>
<keyword evidence="4" id="KW-1185">Reference proteome</keyword>
<feature type="compositionally biased region" description="Low complexity" evidence="2">
    <location>
        <begin position="1"/>
        <end position="17"/>
    </location>
</feature>
<reference evidence="3 4" key="1">
    <citation type="submission" date="2014-09" db="EMBL/GenBank/DDBJ databases">
        <authorList>
            <person name="Ellenberger Sabrina"/>
        </authorList>
    </citation>
    <scope>NUCLEOTIDE SEQUENCE [LARGE SCALE GENOMIC DNA]</scope>
    <source>
        <strain evidence="3 4">CBS 412.66</strain>
    </source>
</reference>
<accession>A0A0B7NFN7</accession>
<proteinExistence type="predicted"/>
<evidence type="ECO:0000256" key="1">
    <source>
        <dbReference type="SAM" id="Coils"/>
    </source>
</evidence>
<dbReference type="OrthoDB" id="2281283at2759"/>
<feature type="region of interest" description="Disordered" evidence="2">
    <location>
        <begin position="367"/>
        <end position="394"/>
    </location>
</feature>
<feature type="coiled-coil region" evidence="1">
    <location>
        <begin position="105"/>
        <end position="132"/>
    </location>
</feature>
<name>A0A0B7NFN7_9FUNG</name>
<evidence type="ECO:0000313" key="3">
    <source>
        <dbReference type="EMBL" id="CEP16222.1"/>
    </source>
</evidence>
<feature type="compositionally biased region" description="Polar residues" evidence="2">
    <location>
        <begin position="384"/>
        <end position="394"/>
    </location>
</feature>
<protein>
    <submittedName>
        <fullName evidence="3">Uncharacterized protein</fullName>
    </submittedName>
</protein>
<organism evidence="3 4">
    <name type="scientific">Parasitella parasitica</name>
    <dbReference type="NCBI Taxonomy" id="35722"/>
    <lineage>
        <taxon>Eukaryota</taxon>
        <taxon>Fungi</taxon>
        <taxon>Fungi incertae sedis</taxon>
        <taxon>Mucoromycota</taxon>
        <taxon>Mucoromycotina</taxon>
        <taxon>Mucoromycetes</taxon>
        <taxon>Mucorales</taxon>
        <taxon>Mucorineae</taxon>
        <taxon>Mucoraceae</taxon>
        <taxon>Parasitella</taxon>
    </lineage>
</organism>
<dbReference type="STRING" id="35722.A0A0B7NFN7"/>
<dbReference type="EMBL" id="LN732915">
    <property type="protein sequence ID" value="CEP16222.1"/>
    <property type="molecule type" value="Genomic_DNA"/>
</dbReference>
<gene>
    <name evidence="3" type="primary">PARPA_10471.1 scaffold 40601</name>
</gene>
<dbReference type="Proteomes" id="UP000054107">
    <property type="component" value="Unassembled WGS sequence"/>
</dbReference>
<feature type="region of interest" description="Disordered" evidence="2">
    <location>
        <begin position="1"/>
        <end position="20"/>
    </location>
</feature>
<evidence type="ECO:0000256" key="2">
    <source>
        <dbReference type="SAM" id="MobiDB-lite"/>
    </source>
</evidence>
<sequence length="533" mass="60037">MSSPADSSDSHGSPSLSDSRKLTIETKSGLIILEAPENLEQMNISPNTIKGVSNIINEDVKMEDVQDPSPAKNKKIPADVLKKILYSRDQFVSLYTDIITLDSTVQKDINHINEFREKIEGLQKNISLMRNTIRLSNEKVTASLESSKTIATGQVLPSTSQKMNHMHLCEDIEGVWKVYMPLTLPYELDTWLNNEVLACKTWHDVGVVFNKKFGNNAVLKLQSRREVFNAKMRPGESTEENTIRFSKAATDVYYSLDNTTIGDAFLTGFPEEWQTQIRTVLHCNHSDRDYWTIDEIHTAALNIYSSKPAPISFVNKSRAAISGNDTNQQNKRFKSSTEESPPFFCPNHGGAATRHYEKDCYGNKKMIPTSGSSTGRVSKPGHSKPTNFLGNKNVPRKSTNNTLCNWCGKLWFFGHVCHEYDEKKHGSNASVLTIKSASNQTKKKSKGKKAIDAEKLFRKNMENDSYCEYINKHTNEENNLKLIAPLLLDNTRVLGKIEPGAAKSFINNKSILNKDFTDVKNENYGLSQFFICQ</sequence>